<dbReference type="AlphaFoldDB" id="A0A1H5XFW6"/>
<evidence type="ECO:0000256" key="3">
    <source>
        <dbReference type="ARBA" id="ARBA00022692"/>
    </source>
</evidence>
<evidence type="ECO:0000259" key="8">
    <source>
        <dbReference type="Pfam" id="PF01794"/>
    </source>
</evidence>
<dbReference type="RefSeq" id="WP_200813193.1">
    <property type="nucleotide sequence ID" value="NZ_FNUZ01000002.1"/>
</dbReference>
<dbReference type="EMBL" id="FNUZ01000002">
    <property type="protein sequence ID" value="SEG10714.1"/>
    <property type="molecule type" value="Genomic_DNA"/>
</dbReference>
<keyword evidence="4 7" id="KW-1133">Transmembrane helix</keyword>
<name>A0A1H5XFW6_9RHOB</name>
<dbReference type="Pfam" id="PF01794">
    <property type="entry name" value="Ferric_reduct"/>
    <property type="match status" value="1"/>
</dbReference>
<proteinExistence type="predicted"/>
<dbReference type="PANTHER" id="PTHR36964">
    <property type="entry name" value="PROTEIN-METHIONINE-SULFOXIDE REDUCTASE HEME-BINDING SUBUNIT MSRQ"/>
    <property type="match status" value="1"/>
</dbReference>
<feature type="transmembrane region" description="Helical" evidence="7">
    <location>
        <begin position="76"/>
        <end position="94"/>
    </location>
</feature>
<dbReference type="Proteomes" id="UP000236752">
    <property type="component" value="Unassembled WGS sequence"/>
</dbReference>
<dbReference type="GO" id="GO:0016679">
    <property type="term" value="F:oxidoreductase activity, acting on diphenols and related substances as donors"/>
    <property type="evidence" value="ECO:0007669"/>
    <property type="project" value="TreeGrafter"/>
</dbReference>
<evidence type="ECO:0000256" key="1">
    <source>
        <dbReference type="ARBA" id="ARBA00004141"/>
    </source>
</evidence>
<evidence type="ECO:0000313" key="10">
    <source>
        <dbReference type="Proteomes" id="UP000236752"/>
    </source>
</evidence>
<organism evidence="9 10">
    <name type="scientific">Thalassococcus halodurans</name>
    <dbReference type="NCBI Taxonomy" id="373675"/>
    <lineage>
        <taxon>Bacteria</taxon>
        <taxon>Pseudomonadati</taxon>
        <taxon>Pseudomonadota</taxon>
        <taxon>Alphaproteobacteria</taxon>
        <taxon>Rhodobacterales</taxon>
        <taxon>Roseobacteraceae</taxon>
        <taxon>Thalassococcus</taxon>
    </lineage>
</organism>
<feature type="transmembrane region" description="Helical" evidence="7">
    <location>
        <begin position="109"/>
        <end position="133"/>
    </location>
</feature>
<dbReference type="PANTHER" id="PTHR36964:SF1">
    <property type="entry name" value="PROTEIN-METHIONINE-SULFOXIDE REDUCTASE HEME-BINDING SUBUNIT MSRQ"/>
    <property type="match status" value="1"/>
</dbReference>
<evidence type="ECO:0000313" key="9">
    <source>
        <dbReference type="EMBL" id="SEG10714.1"/>
    </source>
</evidence>
<evidence type="ECO:0000256" key="4">
    <source>
        <dbReference type="ARBA" id="ARBA00022989"/>
    </source>
</evidence>
<evidence type="ECO:0000256" key="2">
    <source>
        <dbReference type="ARBA" id="ARBA00022448"/>
    </source>
</evidence>
<comment type="subcellular location">
    <subcellularLocation>
        <location evidence="1">Membrane</location>
        <topology evidence="1">Multi-pass membrane protein</topology>
    </subcellularLocation>
</comment>
<dbReference type="GO" id="GO:0020037">
    <property type="term" value="F:heme binding"/>
    <property type="evidence" value="ECO:0007669"/>
    <property type="project" value="TreeGrafter"/>
</dbReference>
<dbReference type="GO" id="GO:0005886">
    <property type="term" value="C:plasma membrane"/>
    <property type="evidence" value="ECO:0007669"/>
    <property type="project" value="TreeGrafter"/>
</dbReference>
<keyword evidence="2" id="KW-0813">Transport</keyword>
<keyword evidence="5" id="KW-0408">Iron</keyword>
<keyword evidence="10" id="KW-1185">Reference proteome</keyword>
<dbReference type="InterPro" id="IPR013130">
    <property type="entry name" value="Fe3_Rdtase_TM_dom"/>
</dbReference>
<dbReference type="InterPro" id="IPR022837">
    <property type="entry name" value="MsrQ-like"/>
</dbReference>
<evidence type="ECO:0000256" key="6">
    <source>
        <dbReference type="ARBA" id="ARBA00023136"/>
    </source>
</evidence>
<accession>A0A1H5XFW6</accession>
<evidence type="ECO:0000256" key="5">
    <source>
        <dbReference type="ARBA" id="ARBA00023004"/>
    </source>
</evidence>
<protein>
    <submittedName>
        <fullName evidence="9">Sulfoxide reductase heme-binding subunit YedZ</fullName>
    </submittedName>
</protein>
<gene>
    <name evidence="9" type="ORF">SAMN04488045_1871</name>
</gene>
<sequence length="198" mass="23174">MSRLSPYWLWIVLSLPAFGMAYEIATSTNPRIVHILLHPTGEFSARFLIIAMLATPLCMLFKGWRGPRWLRKNRRYFGVAAFAYAALHTVFYIYDAATIERMLQQLPRLYIWTGWAAFAIFIPLAVTSMDYFVRKMGPAWKTLQRWTYPAAVLTLVHWAALHDWRDPTAAIVHFTPLALLEAYRIWYWYLRPSRMSPA</sequence>
<feature type="domain" description="Ferric oxidoreductase" evidence="8">
    <location>
        <begin position="44"/>
        <end position="154"/>
    </location>
</feature>
<keyword evidence="6 7" id="KW-0472">Membrane</keyword>
<evidence type="ECO:0000256" key="7">
    <source>
        <dbReference type="SAM" id="Phobius"/>
    </source>
</evidence>
<reference evidence="9 10" key="1">
    <citation type="submission" date="2016-10" db="EMBL/GenBank/DDBJ databases">
        <authorList>
            <person name="de Groot N.N."/>
        </authorList>
    </citation>
    <scope>NUCLEOTIDE SEQUENCE [LARGE SCALE GENOMIC DNA]</scope>
    <source>
        <strain evidence="9 10">DSM 26915</strain>
    </source>
</reference>
<keyword evidence="3 7" id="KW-0812">Transmembrane</keyword>
<dbReference type="GO" id="GO:0010181">
    <property type="term" value="F:FMN binding"/>
    <property type="evidence" value="ECO:0007669"/>
    <property type="project" value="TreeGrafter"/>
</dbReference>
<feature type="transmembrane region" description="Helical" evidence="7">
    <location>
        <begin position="45"/>
        <end position="64"/>
    </location>
</feature>
<feature type="transmembrane region" description="Helical" evidence="7">
    <location>
        <begin position="7"/>
        <end position="25"/>
    </location>
</feature>